<comment type="caution">
    <text evidence="2">The sequence shown here is derived from an EMBL/GenBank/DDBJ whole genome shotgun (WGS) entry which is preliminary data.</text>
</comment>
<organism evidence="2 3">
    <name type="scientific">Zophobas morio</name>
    <dbReference type="NCBI Taxonomy" id="2755281"/>
    <lineage>
        <taxon>Eukaryota</taxon>
        <taxon>Metazoa</taxon>
        <taxon>Ecdysozoa</taxon>
        <taxon>Arthropoda</taxon>
        <taxon>Hexapoda</taxon>
        <taxon>Insecta</taxon>
        <taxon>Pterygota</taxon>
        <taxon>Neoptera</taxon>
        <taxon>Endopterygota</taxon>
        <taxon>Coleoptera</taxon>
        <taxon>Polyphaga</taxon>
        <taxon>Cucujiformia</taxon>
        <taxon>Tenebrionidae</taxon>
        <taxon>Zophobas</taxon>
    </lineage>
</organism>
<sequence>MDGKEETKRSSKGTERTVSARNVSSTVEESEKIKERTTEISRYTPLCMLDTMGKLYEQVIVARLRKEMEKVIEQVEVARKGAYRHKNLCLLVILDIKNAFNSARWDGIIRHIKRRQITVELTRVV</sequence>
<evidence type="ECO:0008006" key="4">
    <source>
        <dbReference type="Google" id="ProtNLM"/>
    </source>
</evidence>
<name>A0AA38IXT1_9CUCU</name>
<dbReference type="AlphaFoldDB" id="A0AA38IXT1"/>
<feature type="region of interest" description="Disordered" evidence="1">
    <location>
        <begin position="1"/>
        <end position="31"/>
    </location>
</feature>
<dbReference type="Proteomes" id="UP001168821">
    <property type="component" value="Unassembled WGS sequence"/>
</dbReference>
<evidence type="ECO:0000313" key="3">
    <source>
        <dbReference type="Proteomes" id="UP001168821"/>
    </source>
</evidence>
<keyword evidence="3" id="KW-1185">Reference proteome</keyword>
<protein>
    <recommendedName>
        <fullName evidence="4">Reverse transcriptase domain-containing protein</fullName>
    </recommendedName>
</protein>
<proteinExistence type="predicted"/>
<dbReference type="EMBL" id="JALNTZ010000001">
    <property type="protein sequence ID" value="KAJ3665145.1"/>
    <property type="molecule type" value="Genomic_DNA"/>
</dbReference>
<gene>
    <name evidence="2" type="ORF">Zmor_000657</name>
</gene>
<reference evidence="2" key="1">
    <citation type="journal article" date="2023" name="G3 (Bethesda)">
        <title>Whole genome assemblies of Zophobas morio and Tenebrio molitor.</title>
        <authorList>
            <person name="Kaur S."/>
            <person name="Stinson S.A."/>
            <person name="diCenzo G.C."/>
        </authorList>
    </citation>
    <scope>NUCLEOTIDE SEQUENCE</scope>
    <source>
        <strain evidence="2">QUZm001</strain>
    </source>
</reference>
<feature type="compositionally biased region" description="Polar residues" evidence="1">
    <location>
        <begin position="16"/>
        <end position="27"/>
    </location>
</feature>
<feature type="compositionally biased region" description="Basic and acidic residues" evidence="1">
    <location>
        <begin position="1"/>
        <end position="15"/>
    </location>
</feature>
<evidence type="ECO:0000313" key="2">
    <source>
        <dbReference type="EMBL" id="KAJ3665145.1"/>
    </source>
</evidence>
<evidence type="ECO:0000256" key="1">
    <source>
        <dbReference type="SAM" id="MobiDB-lite"/>
    </source>
</evidence>
<accession>A0AA38IXT1</accession>